<evidence type="ECO:0000313" key="2">
    <source>
        <dbReference type="Proteomes" id="UP000828390"/>
    </source>
</evidence>
<sequence length="58" mass="6956">MDYREDLNSVVKKEEIEECVTRVMTVIEERRVKDIEKLVENKVQEVSKKVNSLEIKYL</sequence>
<name>A0A9D4J387_DREPO</name>
<proteinExistence type="predicted"/>
<dbReference type="EMBL" id="JAIWYP010000007">
    <property type="protein sequence ID" value="KAH3796745.1"/>
    <property type="molecule type" value="Genomic_DNA"/>
</dbReference>
<dbReference type="AlphaFoldDB" id="A0A9D4J387"/>
<comment type="caution">
    <text evidence="1">The sequence shown here is derived from an EMBL/GenBank/DDBJ whole genome shotgun (WGS) entry which is preliminary data.</text>
</comment>
<dbReference type="Proteomes" id="UP000828390">
    <property type="component" value="Unassembled WGS sequence"/>
</dbReference>
<organism evidence="1 2">
    <name type="scientific">Dreissena polymorpha</name>
    <name type="common">Zebra mussel</name>
    <name type="synonym">Mytilus polymorpha</name>
    <dbReference type="NCBI Taxonomy" id="45954"/>
    <lineage>
        <taxon>Eukaryota</taxon>
        <taxon>Metazoa</taxon>
        <taxon>Spiralia</taxon>
        <taxon>Lophotrochozoa</taxon>
        <taxon>Mollusca</taxon>
        <taxon>Bivalvia</taxon>
        <taxon>Autobranchia</taxon>
        <taxon>Heteroconchia</taxon>
        <taxon>Euheterodonta</taxon>
        <taxon>Imparidentia</taxon>
        <taxon>Neoheterodontei</taxon>
        <taxon>Myida</taxon>
        <taxon>Dreissenoidea</taxon>
        <taxon>Dreissenidae</taxon>
        <taxon>Dreissena</taxon>
    </lineage>
</organism>
<gene>
    <name evidence="1" type="ORF">DPMN_150316</name>
</gene>
<accession>A0A9D4J387</accession>
<reference evidence="1" key="2">
    <citation type="submission" date="2020-11" db="EMBL/GenBank/DDBJ databases">
        <authorList>
            <person name="McCartney M.A."/>
            <person name="Auch B."/>
            <person name="Kono T."/>
            <person name="Mallez S."/>
            <person name="Becker A."/>
            <person name="Gohl D.M."/>
            <person name="Silverstein K.A.T."/>
            <person name="Koren S."/>
            <person name="Bechman K.B."/>
            <person name="Herman A."/>
            <person name="Abrahante J.E."/>
            <person name="Garbe J."/>
        </authorList>
    </citation>
    <scope>NUCLEOTIDE SEQUENCE</scope>
    <source>
        <strain evidence="1">Duluth1</strain>
        <tissue evidence="1">Whole animal</tissue>
    </source>
</reference>
<reference evidence="1" key="1">
    <citation type="journal article" date="2019" name="bioRxiv">
        <title>The Genome of the Zebra Mussel, Dreissena polymorpha: A Resource for Invasive Species Research.</title>
        <authorList>
            <person name="McCartney M.A."/>
            <person name="Auch B."/>
            <person name="Kono T."/>
            <person name="Mallez S."/>
            <person name="Zhang Y."/>
            <person name="Obille A."/>
            <person name="Becker A."/>
            <person name="Abrahante J.E."/>
            <person name="Garbe J."/>
            <person name="Badalamenti J.P."/>
            <person name="Herman A."/>
            <person name="Mangelson H."/>
            <person name="Liachko I."/>
            <person name="Sullivan S."/>
            <person name="Sone E.D."/>
            <person name="Koren S."/>
            <person name="Silverstein K.A.T."/>
            <person name="Beckman K.B."/>
            <person name="Gohl D.M."/>
        </authorList>
    </citation>
    <scope>NUCLEOTIDE SEQUENCE</scope>
    <source>
        <strain evidence="1">Duluth1</strain>
        <tissue evidence="1">Whole animal</tissue>
    </source>
</reference>
<evidence type="ECO:0000313" key="1">
    <source>
        <dbReference type="EMBL" id="KAH3796745.1"/>
    </source>
</evidence>
<keyword evidence="2" id="KW-1185">Reference proteome</keyword>
<protein>
    <submittedName>
        <fullName evidence="1">Uncharacterized protein</fullName>
    </submittedName>
</protein>